<dbReference type="PANTHER" id="PTHR43744:SF9">
    <property type="entry name" value="POLYGALACTURONAN_RHAMNOGALACTURONAN TRANSPORT SYSTEM PERMEASE PROTEIN YTCP"/>
    <property type="match status" value="1"/>
</dbReference>
<dbReference type="RefSeq" id="WP_129223917.1">
    <property type="nucleotide sequence ID" value="NZ_SDOZ01000002.1"/>
</dbReference>
<evidence type="ECO:0000313" key="10">
    <source>
        <dbReference type="Proteomes" id="UP000291269"/>
    </source>
</evidence>
<feature type="transmembrane region" description="Helical" evidence="7">
    <location>
        <begin position="255"/>
        <end position="272"/>
    </location>
</feature>
<proteinExistence type="inferred from homology"/>
<evidence type="ECO:0000256" key="7">
    <source>
        <dbReference type="RuleBase" id="RU363032"/>
    </source>
</evidence>
<dbReference type="SUPFAM" id="SSF161098">
    <property type="entry name" value="MetI-like"/>
    <property type="match status" value="1"/>
</dbReference>
<keyword evidence="6 7" id="KW-0472">Membrane</keyword>
<keyword evidence="10" id="KW-1185">Reference proteome</keyword>
<evidence type="ECO:0000313" key="9">
    <source>
        <dbReference type="EMBL" id="RXZ61332.1"/>
    </source>
</evidence>
<dbReference type="PROSITE" id="PS50928">
    <property type="entry name" value="ABC_TM1"/>
    <property type="match status" value="1"/>
</dbReference>
<dbReference type="OrthoDB" id="157184at2"/>
<dbReference type="PANTHER" id="PTHR43744">
    <property type="entry name" value="ABC TRANSPORTER PERMEASE PROTEIN MG189-RELATED-RELATED"/>
    <property type="match status" value="1"/>
</dbReference>
<keyword evidence="5 7" id="KW-1133">Transmembrane helix</keyword>
<feature type="transmembrane region" description="Helical" evidence="7">
    <location>
        <begin position="141"/>
        <end position="162"/>
    </location>
</feature>
<evidence type="ECO:0000256" key="2">
    <source>
        <dbReference type="ARBA" id="ARBA00022448"/>
    </source>
</evidence>
<accession>A0A4Q2KCU0</accession>
<feature type="transmembrane region" description="Helical" evidence="7">
    <location>
        <begin position="183"/>
        <end position="205"/>
    </location>
</feature>
<comment type="caution">
    <text evidence="9">The sequence shown here is derived from an EMBL/GenBank/DDBJ whole genome shotgun (WGS) entry which is preliminary data.</text>
</comment>
<dbReference type="EMBL" id="SDOZ01000002">
    <property type="protein sequence ID" value="RXZ61332.1"/>
    <property type="molecule type" value="Genomic_DNA"/>
</dbReference>
<feature type="domain" description="ABC transmembrane type-1" evidence="8">
    <location>
        <begin position="73"/>
        <end position="272"/>
    </location>
</feature>
<evidence type="ECO:0000256" key="4">
    <source>
        <dbReference type="ARBA" id="ARBA00022692"/>
    </source>
</evidence>
<dbReference type="PROSITE" id="PS51257">
    <property type="entry name" value="PROKAR_LIPOPROTEIN"/>
    <property type="match status" value="1"/>
</dbReference>
<feature type="transmembrane region" description="Helical" evidence="7">
    <location>
        <begin position="110"/>
        <end position="129"/>
    </location>
</feature>
<dbReference type="AlphaFoldDB" id="A0A4Q2KCU0"/>
<dbReference type="Proteomes" id="UP000291269">
    <property type="component" value="Unassembled WGS sequence"/>
</dbReference>
<evidence type="ECO:0000256" key="5">
    <source>
        <dbReference type="ARBA" id="ARBA00022989"/>
    </source>
</evidence>
<reference evidence="9 10" key="1">
    <citation type="journal article" date="2019" name="Gut">
        <title>Antibiotics-induced monodominance of a novel gut bacterial order.</title>
        <authorList>
            <person name="Hildebrand F."/>
            <person name="Moitinho-Silva L."/>
            <person name="Blasche S."/>
            <person name="Jahn M.T."/>
            <person name="Gossmann T.I."/>
            <person name="Heuerta-Cepas J."/>
            <person name="Hercog R."/>
            <person name="Luetge M."/>
            <person name="Bahram M."/>
            <person name="Pryszlak A."/>
            <person name="Alves R.J."/>
            <person name="Waszak S.M."/>
            <person name="Zhu A."/>
            <person name="Ye L."/>
            <person name="Costea P.I."/>
            <person name="Aalvink S."/>
            <person name="Belzer C."/>
            <person name="Forslund S.K."/>
            <person name="Sunagawa S."/>
            <person name="Hentschel U."/>
            <person name="Merten C."/>
            <person name="Patil K.R."/>
            <person name="Benes V."/>
            <person name="Bork P."/>
        </authorList>
    </citation>
    <scope>NUCLEOTIDE SEQUENCE [LARGE SCALE GENOMIC DNA]</scope>
    <source>
        <strain evidence="9 10">HDS1380</strain>
    </source>
</reference>
<dbReference type="Gene3D" id="1.10.3720.10">
    <property type="entry name" value="MetI-like"/>
    <property type="match status" value="1"/>
</dbReference>
<organism evidence="9 10">
    <name type="scientific">Candidatus Borkfalkia ceftriaxoniphila</name>
    <dbReference type="NCBI Taxonomy" id="2508949"/>
    <lineage>
        <taxon>Bacteria</taxon>
        <taxon>Bacillati</taxon>
        <taxon>Bacillota</taxon>
        <taxon>Clostridia</taxon>
        <taxon>Christensenellales</taxon>
        <taxon>Christensenellaceae</taxon>
        <taxon>Candidatus Borkfalkia</taxon>
    </lineage>
</organism>
<gene>
    <name evidence="9" type="ORF">ESZ91_02795</name>
</gene>
<dbReference type="GO" id="GO:0055085">
    <property type="term" value="P:transmembrane transport"/>
    <property type="evidence" value="ECO:0007669"/>
    <property type="project" value="InterPro"/>
</dbReference>
<evidence type="ECO:0000256" key="6">
    <source>
        <dbReference type="ARBA" id="ARBA00023136"/>
    </source>
</evidence>
<feature type="transmembrane region" description="Helical" evidence="7">
    <location>
        <begin position="77"/>
        <end position="98"/>
    </location>
</feature>
<dbReference type="CDD" id="cd06261">
    <property type="entry name" value="TM_PBP2"/>
    <property type="match status" value="1"/>
</dbReference>
<comment type="similarity">
    <text evidence="7">Belongs to the binding-protein-dependent transport system permease family.</text>
</comment>
<feature type="transmembrane region" description="Helical" evidence="7">
    <location>
        <begin position="12"/>
        <end position="34"/>
    </location>
</feature>
<sequence length="287" mass="32197">MRITKGQRIFAVFNYIFLTLLALSCILPILHLLAVSLSSKVASDNNMVGLIPVGFNTDSYKYLIQGNTFFRSFGVSVYRAVLGTAINILLIVLLAYPLSKNKEEFTGRPVYIGLLLFVMIFSAGMVPYYLFINDLNLFDTIWALVLPTSVPIFSVILMMNFMRSLPREIEEAAKVDGANYLQCLVRIVLPVCLPSIATVTLLAFVTHWNSWFDGLLYNNDIANYPLQTYLQVILTNKAPSNIDESMVNIGRNMKSAQIFVTMLPLLLVYPFLQKYFVTGMVIGSVKG</sequence>
<dbReference type="GO" id="GO:0005886">
    <property type="term" value="C:plasma membrane"/>
    <property type="evidence" value="ECO:0007669"/>
    <property type="project" value="UniProtKB-SubCell"/>
</dbReference>
<evidence type="ECO:0000259" key="8">
    <source>
        <dbReference type="PROSITE" id="PS50928"/>
    </source>
</evidence>
<dbReference type="InterPro" id="IPR000515">
    <property type="entry name" value="MetI-like"/>
</dbReference>
<evidence type="ECO:0000256" key="3">
    <source>
        <dbReference type="ARBA" id="ARBA00022475"/>
    </source>
</evidence>
<protein>
    <submittedName>
        <fullName evidence="9">Carbohydrate ABC transporter permease</fullName>
    </submittedName>
</protein>
<evidence type="ECO:0000256" key="1">
    <source>
        <dbReference type="ARBA" id="ARBA00004651"/>
    </source>
</evidence>
<keyword evidence="4 7" id="KW-0812">Transmembrane</keyword>
<keyword evidence="3" id="KW-1003">Cell membrane</keyword>
<dbReference type="InterPro" id="IPR035906">
    <property type="entry name" value="MetI-like_sf"/>
</dbReference>
<name>A0A4Q2KCU0_9FIRM</name>
<keyword evidence="2 7" id="KW-0813">Transport</keyword>
<dbReference type="Pfam" id="PF00528">
    <property type="entry name" value="BPD_transp_1"/>
    <property type="match status" value="1"/>
</dbReference>
<comment type="subcellular location">
    <subcellularLocation>
        <location evidence="1 7">Cell membrane</location>
        <topology evidence="1 7">Multi-pass membrane protein</topology>
    </subcellularLocation>
</comment>